<keyword evidence="2" id="KW-1185">Reference proteome</keyword>
<reference evidence="1" key="3">
    <citation type="submission" date="2022-06" db="UniProtKB">
        <authorList>
            <consortium name="EnsemblPlants"/>
        </authorList>
    </citation>
    <scope>IDENTIFICATION</scope>
</reference>
<organism evidence="1 2">
    <name type="scientific">Triticum urartu</name>
    <name type="common">Red wild einkorn</name>
    <name type="synonym">Crithodium urartu</name>
    <dbReference type="NCBI Taxonomy" id="4572"/>
    <lineage>
        <taxon>Eukaryota</taxon>
        <taxon>Viridiplantae</taxon>
        <taxon>Streptophyta</taxon>
        <taxon>Embryophyta</taxon>
        <taxon>Tracheophyta</taxon>
        <taxon>Spermatophyta</taxon>
        <taxon>Magnoliopsida</taxon>
        <taxon>Liliopsida</taxon>
        <taxon>Poales</taxon>
        <taxon>Poaceae</taxon>
        <taxon>BOP clade</taxon>
        <taxon>Pooideae</taxon>
        <taxon>Triticodae</taxon>
        <taxon>Triticeae</taxon>
        <taxon>Triticinae</taxon>
        <taxon>Triticum</taxon>
    </lineage>
</organism>
<reference evidence="1" key="2">
    <citation type="submission" date="2018-03" db="EMBL/GenBank/DDBJ databases">
        <title>The Triticum urartu genome reveals the dynamic nature of wheat genome evolution.</title>
        <authorList>
            <person name="Ling H."/>
            <person name="Ma B."/>
            <person name="Shi X."/>
            <person name="Liu H."/>
            <person name="Dong L."/>
            <person name="Sun H."/>
            <person name="Cao Y."/>
            <person name="Gao Q."/>
            <person name="Zheng S."/>
            <person name="Li Y."/>
            <person name="Yu Y."/>
            <person name="Du H."/>
            <person name="Qi M."/>
            <person name="Li Y."/>
            <person name="Yu H."/>
            <person name="Cui Y."/>
            <person name="Wang N."/>
            <person name="Chen C."/>
            <person name="Wu H."/>
            <person name="Zhao Y."/>
            <person name="Zhang J."/>
            <person name="Li Y."/>
            <person name="Zhou W."/>
            <person name="Zhang B."/>
            <person name="Hu W."/>
            <person name="Eijk M."/>
            <person name="Tang J."/>
            <person name="Witsenboer H."/>
            <person name="Zhao S."/>
            <person name="Li Z."/>
            <person name="Zhang A."/>
            <person name="Wang D."/>
            <person name="Liang C."/>
        </authorList>
    </citation>
    <scope>NUCLEOTIDE SEQUENCE [LARGE SCALE GENOMIC DNA]</scope>
    <source>
        <strain evidence="1">cv. G1812</strain>
    </source>
</reference>
<dbReference type="EnsemblPlants" id="TuG1812G0700001618.01.T02">
    <property type="protein sequence ID" value="TuG1812G0700001618.01.T02"/>
    <property type="gene ID" value="TuG1812G0700001618.01"/>
</dbReference>
<accession>A0A8R7QY05</accession>
<dbReference type="Proteomes" id="UP000015106">
    <property type="component" value="Chromosome 7"/>
</dbReference>
<proteinExistence type="predicted"/>
<dbReference type="Gramene" id="TuG1812G0700001618.01.T02">
    <property type="protein sequence ID" value="TuG1812G0700001618.01.T02"/>
    <property type="gene ID" value="TuG1812G0700001618.01"/>
</dbReference>
<evidence type="ECO:0000313" key="2">
    <source>
        <dbReference type="Proteomes" id="UP000015106"/>
    </source>
</evidence>
<name>A0A8R7QY05_TRIUA</name>
<dbReference type="AlphaFoldDB" id="A0A8R7QY05"/>
<reference evidence="2" key="1">
    <citation type="journal article" date="2013" name="Nature">
        <title>Draft genome of the wheat A-genome progenitor Triticum urartu.</title>
        <authorList>
            <person name="Ling H.Q."/>
            <person name="Zhao S."/>
            <person name="Liu D."/>
            <person name="Wang J."/>
            <person name="Sun H."/>
            <person name="Zhang C."/>
            <person name="Fan H."/>
            <person name="Li D."/>
            <person name="Dong L."/>
            <person name="Tao Y."/>
            <person name="Gao C."/>
            <person name="Wu H."/>
            <person name="Li Y."/>
            <person name="Cui Y."/>
            <person name="Guo X."/>
            <person name="Zheng S."/>
            <person name="Wang B."/>
            <person name="Yu K."/>
            <person name="Liang Q."/>
            <person name="Yang W."/>
            <person name="Lou X."/>
            <person name="Chen J."/>
            <person name="Feng M."/>
            <person name="Jian J."/>
            <person name="Zhang X."/>
            <person name="Luo G."/>
            <person name="Jiang Y."/>
            <person name="Liu J."/>
            <person name="Wang Z."/>
            <person name="Sha Y."/>
            <person name="Zhang B."/>
            <person name="Wu H."/>
            <person name="Tang D."/>
            <person name="Shen Q."/>
            <person name="Xue P."/>
            <person name="Zou S."/>
            <person name="Wang X."/>
            <person name="Liu X."/>
            <person name="Wang F."/>
            <person name="Yang Y."/>
            <person name="An X."/>
            <person name="Dong Z."/>
            <person name="Zhang K."/>
            <person name="Zhang X."/>
            <person name="Luo M.C."/>
            <person name="Dvorak J."/>
            <person name="Tong Y."/>
            <person name="Wang J."/>
            <person name="Yang H."/>
            <person name="Li Z."/>
            <person name="Wang D."/>
            <person name="Zhang A."/>
            <person name="Wang J."/>
        </authorList>
    </citation>
    <scope>NUCLEOTIDE SEQUENCE</scope>
    <source>
        <strain evidence="2">cv. G1812</strain>
    </source>
</reference>
<evidence type="ECO:0000313" key="1">
    <source>
        <dbReference type="EnsemblPlants" id="TuG1812G0700001618.01.T02"/>
    </source>
</evidence>
<sequence length="293" mass="31552">MEEEEGVQPPPLMEEEEEEVVVQPPPPVLVVDEEGVVHPQPVVVVEEEDWVTVTLGHAEQCRHLVAAGVENVIACSQAARVTLLEVAAVLRDDPIDAAETIYTDLLEAVSRGMDSLLLGPAAQIVDNLFNWPGPLAGAIDVATVLLPDAEPLEKVRRELQLLVDVVHDEAGHFFTFYTDNLGLAALPGGEGAYNLWVLDHLHADDLAREALQALNVAVERSLAADLDVRFCGIMPASRVRPGAGPLLPLAVQRLNQTVTAVDDALTALDDMRDTLVELEQSALNVIGQDPPPP</sequence>
<protein>
    <submittedName>
        <fullName evidence="1">Uncharacterized protein</fullName>
    </submittedName>
</protein>